<gene>
    <name evidence="2" type="ORF">ACJMK2_002059</name>
</gene>
<name>A0ABD3XU91_SINWO</name>
<feature type="region of interest" description="Disordered" evidence="1">
    <location>
        <begin position="1"/>
        <end position="40"/>
    </location>
</feature>
<evidence type="ECO:0000313" key="3">
    <source>
        <dbReference type="Proteomes" id="UP001634394"/>
    </source>
</evidence>
<sequence>MPSPSLQGTLEEGLGNSFAKDDLSNSVKADGQRKRRKCRVTHYRSKITKSANTSKKTEIDEFSERKGANKCNQVHGEPYVLKEELGKDEIQMNYSYFS</sequence>
<organism evidence="2 3">
    <name type="scientific">Sinanodonta woodiana</name>
    <name type="common">Chinese pond mussel</name>
    <name type="synonym">Anodonta woodiana</name>
    <dbReference type="NCBI Taxonomy" id="1069815"/>
    <lineage>
        <taxon>Eukaryota</taxon>
        <taxon>Metazoa</taxon>
        <taxon>Spiralia</taxon>
        <taxon>Lophotrochozoa</taxon>
        <taxon>Mollusca</taxon>
        <taxon>Bivalvia</taxon>
        <taxon>Autobranchia</taxon>
        <taxon>Heteroconchia</taxon>
        <taxon>Palaeoheterodonta</taxon>
        <taxon>Unionida</taxon>
        <taxon>Unionoidea</taxon>
        <taxon>Unionidae</taxon>
        <taxon>Unioninae</taxon>
        <taxon>Sinanodonta</taxon>
    </lineage>
</organism>
<proteinExistence type="predicted"/>
<evidence type="ECO:0000256" key="1">
    <source>
        <dbReference type="SAM" id="MobiDB-lite"/>
    </source>
</evidence>
<evidence type="ECO:0000313" key="2">
    <source>
        <dbReference type="EMBL" id="KAL3889730.1"/>
    </source>
</evidence>
<dbReference type="AlphaFoldDB" id="A0ABD3XU91"/>
<dbReference type="EMBL" id="JBJQND010000001">
    <property type="protein sequence ID" value="KAL3889730.1"/>
    <property type="molecule type" value="Genomic_DNA"/>
</dbReference>
<protein>
    <submittedName>
        <fullName evidence="2">Uncharacterized protein</fullName>
    </submittedName>
</protein>
<keyword evidence="3" id="KW-1185">Reference proteome</keyword>
<dbReference type="Proteomes" id="UP001634394">
    <property type="component" value="Unassembled WGS sequence"/>
</dbReference>
<accession>A0ABD3XU91</accession>
<comment type="caution">
    <text evidence="2">The sequence shown here is derived from an EMBL/GenBank/DDBJ whole genome shotgun (WGS) entry which is preliminary data.</text>
</comment>
<reference evidence="2 3" key="1">
    <citation type="submission" date="2024-11" db="EMBL/GenBank/DDBJ databases">
        <title>Chromosome-level genome assembly of the freshwater bivalve Anodonta woodiana.</title>
        <authorList>
            <person name="Chen X."/>
        </authorList>
    </citation>
    <scope>NUCLEOTIDE SEQUENCE [LARGE SCALE GENOMIC DNA]</scope>
    <source>
        <strain evidence="2">MN2024</strain>
        <tissue evidence="2">Gills</tissue>
    </source>
</reference>